<dbReference type="FunFam" id="2.170.150.20:FF:000001">
    <property type="entry name" value="Peptide methionine sulfoxide reductase MsrB"/>
    <property type="match status" value="1"/>
</dbReference>
<dbReference type="GO" id="GO:0030091">
    <property type="term" value="P:protein repair"/>
    <property type="evidence" value="ECO:0007669"/>
    <property type="project" value="InterPro"/>
</dbReference>
<dbReference type="OrthoDB" id="4174719at2"/>
<dbReference type="Pfam" id="PF01641">
    <property type="entry name" value="SelR"/>
    <property type="match status" value="1"/>
</dbReference>
<dbReference type="Proteomes" id="UP000033452">
    <property type="component" value="Unassembled WGS sequence"/>
</dbReference>
<accession>A0A0F4QIG8</accession>
<gene>
    <name evidence="11" type="ORF">TW77_19165</name>
</gene>
<dbReference type="SUPFAM" id="SSF51316">
    <property type="entry name" value="Mss4-like"/>
    <property type="match status" value="1"/>
</dbReference>
<evidence type="ECO:0000256" key="3">
    <source>
        <dbReference type="ARBA" id="ARBA00012499"/>
    </source>
</evidence>
<dbReference type="InterPro" id="IPR002579">
    <property type="entry name" value="Met_Sox_Rdtase_MsrB_dom"/>
</dbReference>
<proteinExistence type="inferred from homology"/>
<dbReference type="EC" id="1.8.4.12" evidence="3"/>
<dbReference type="GO" id="GO:0033743">
    <property type="term" value="F:peptide-methionine (R)-S-oxide reductase activity"/>
    <property type="evidence" value="ECO:0007669"/>
    <property type="project" value="UniProtKB-EC"/>
</dbReference>
<evidence type="ECO:0000256" key="7">
    <source>
        <dbReference type="ARBA" id="ARBA00023002"/>
    </source>
</evidence>
<evidence type="ECO:0000256" key="9">
    <source>
        <dbReference type="ARBA" id="ARBA00075819"/>
    </source>
</evidence>
<dbReference type="NCBIfam" id="TIGR00357">
    <property type="entry name" value="peptide-methionine (R)-S-oxide reductase MsrB"/>
    <property type="match status" value="1"/>
</dbReference>
<evidence type="ECO:0000256" key="8">
    <source>
        <dbReference type="ARBA" id="ARBA00048488"/>
    </source>
</evidence>
<evidence type="ECO:0000259" key="10">
    <source>
        <dbReference type="PROSITE" id="PS51790"/>
    </source>
</evidence>
<evidence type="ECO:0000313" key="12">
    <source>
        <dbReference type="Proteomes" id="UP000033452"/>
    </source>
</evidence>
<dbReference type="GO" id="GO:0005737">
    <property type="term" value="C:cytoplasm"/>
    <property type="evidence" value="ECO:0007669"/>
    <property type="project" value="TreeGrafter"/>
</dbReference>
<organism evidence="11 12">
    <name type="scientific">Pseudoalteromonas rubra</name>
    <dbReference type="NCBI Taxonomy" id="43658"/>
    <lineage>
        <taxon>Bacteria</taxon>
        <taxon>Pseudomonadati</taxon>
        <taxon>Pseudomonadota</taxon>
        <taxon>Gammaproteobacteria</taxon>
        <taxon>Alteromonadales</taxon>
        <taxon>Pseudoalteromonadaceae</taxon>
        <taxon>Pseudoalteromonas</taxon>
    </lineage>
</organism>
<dbReference type="GO" id="GO:0006979">
    <property type="term" value="P:response to oxidative stress"/>
    <property type="evidence" value="ECO:0007669"/>
    <property type="project" value="InterPro"/>
</dbReference>
<keyword evidence="5" id="KW-0479">Metal-binding</keyword>
<dbReference type="GO" id="GO:0046872">
    <property type="term" value="F:metal ion binding"/>
    <property type="evidence" value="ECO:0007669"/>
    <property type="project" value="UniProtKB-KW"/>
</dbReference>
<keyword evidence="12" id="KW-1185">Reference proteome</keyword>
<name>A0A0F4QIG8_9GAMM</name>
<sequence>MLTWRDILQFADNGNPQPPRRVEKNLMQWQALLEPSVFHITRNRGTERPFSSQSCSVFSPGKYHCACCDQLLFDAEEKYDSGSGWPAFTQPYSADSVAYKLDRSHGMDRVEIVCNVCDAHLGHVFPDGPKPSGLRYCVNALALKKHEEGTH</sequence>
<evidence type="ECO:0000256" key="4">
    <source>
        <dbReference type="ARBA" id="ARBA00021130"/>
    </source>
</evidence>
<dbReference type="PANTHER" id="PTHR10173">
    <property type="entry name" value="METHIONINE SULFOXIDE REDUCTASE"/>
    <property type="match status" value="1"/>
</dbReference>
<dbReference type="InterPro" id="IPR011057">
    <property type="entry name" value="Mss4-like_sf"/>
</dbReference>
<dbReference type="Gene3D" id="2.170.150.20">
    <property type="entry name" value="Peptide methionine sulfoxide reductase"/>
    <property type="match status" value="1"/>
</dbReference>
<keyword evidence="7" id="KW-0560">Oxidoreductase</keyword>
<dbReference type="EMBL" id="JXYA01000049">
    <property type="protein sequence ID" value="KJZ06447.1"/>
    <property type="molecule type" value="Genomic_DNA"/>
</dbReference>
<protein>
    <recommendedName>
        <fullName evidence="4">Peptide methionine sulfoxide reductase MsrB</fullName>
        <ecNumber evidence="3">1.8.4.12</ecNumber>
    </recommendedName>
    <alternativeName>
        <fullName evidence="9">Peptide-methionine (R)-S-oxide reductase</fullName>
    </alternativeName>
</protein>
<dbReference type="PATRIC" id="fig|43658.5.peg.4048"/>
<evidence type="ECO:0000256" key="6">
    <source>
        <dbReference type="ARBA" id="ARBA00022833"/>
    </source>
</evidence>
<evidence type="ECO:0000313" key="11">
    <source>
        <dbReference type="EMBL" id="KJZ06447.1"/>
    </source>
</evidence>
<evidence type="ECO:0000256" key="1">
    <source>
        <dbReference type="ARBA" id="ARBA00001947"/>
    </source>
</evidence>
<dbReference type="PROSITE" id="PS51790">
    <property type="entry name" value="MSRB"/>
    <property type="match status" value="1"/>
</dbReference>
<dbReference type="PANTHER" id="PTHR10173:SF52">
    <property type="entry name" value="METHIONINE-R-SULFOXIDE REDUCTASE B1"/>
    <property type="match status" value="1"/>
</dbReference>
<comment type="caution">
    <text evidence="11">The sequence shown here is derived from an EMBL/GenBank/DDBJ whole genome shotgun (WGS) entry which is preliminary data.</text>
</comment>
<feature type="domain" description="MsrB" evidence="10">
    <location>
        <begin position="26"/>
        <end position="148"/>
    </location>
</feature>
<dbReference type="InterPro" id="IPR028427">
    <property type="entry name" value="Met_Sox_Rdtase_MsrB"/>
</dbReference>
<reference evidence="11 12" key="1">
    <citation type="journal article" date="2015" name="BMC Genomics">
        <title>Genome mining reveals unlocked bioactive potential of marine Gram-negative bacteria.</title>
        <authorList>
            <person name="Machado H."/>
            <person name="Sonnenschein E.C."/>
            <person name="Melchiorsen J."/>
            <person name="Gram L."/>
        </authorList>
    </citation>
    <scope>NUCLEOTIDE SEQUENCE [LARGE SCALE GENOMIC DNA]</scope>
    <source>
        <strain evidence="11 12">S2471</strain>
    </source>
</reference>
<comment type="similarity">
    <text evidence="2">Belongs to the MsrB Met sulfoxide reductase family.</text>
</comment>
<evidence type="ECO:0000256" key="5">
    <source>
        <dbReference type="ARBA" id="ARBA00022723"/>
    </source>
</evidence>
<dbReference type="AlphaFoldDB" id="A0A0F4QIG8"/>
<comment type="catalytic activity">
    <reaction evidence="8">
        <text>L-methionyl-[protein] + [thioredoxin]-disulfide + H2O = L-methionyl-(R)-S-oxide-[protein] + [thioredoxin]-dithiol</text>
        <dbReference type="Rhea" id="RHEA:24164"/>
        <dbReference type="Rhea" id="RHEA-COMP:10698"/>
        <dbReference type="Rhea" id="RHEA-COMP:10700"/>
        <dbReference type="Rhea" id="RHEA-COMP:12313"/>
        <dbReference type="Rhea" id="RHEA-COMP:12314"/>
        <dbReference type="ChEBI" id="CHEBI:15377"/>
        <dbReference type="ChEBI" id="CHEBI:16044"/>
        <dbReference type="ChEBI" id="CHEBI:29950"/>
        <dbReference type="ChEBI" id="CHEBI:45764"/>
        <dbReference type="ChEBI" id="CHEBI:50058"/>
        <dbReference type="EC" id="1.8.4.12"/>
    </reaction>
</comment>
<dbReference type="RefSeq" id="WP_046006588.1">
    <property type="nucleotide sequence ID" value="NZ_JXYA01000049.1"/>
</dbReference>
<keyword evidence="6" id="KW-0862">Zinc</keyword>
<evidence type="ECO:0000256" key="2">
    <source>
        <dbReference type="ARBA" id="ARBA00007174"/>
    </source>
</evidence>
<comment type="cofactor">
    <cofactor evidence="1">
        <name>Zn(2+)</name>
        <dbReference type="ChEBI" id="CHEBI:29105"/>
    </cofactor>
</comment>